<keyword evidence="2" id="KW-0413">Isomerase</keyword>
<keyword evidence="3" id="KW-1185">Reference proteome</keyword>
<dbReference type="InterPro" id="IPR024344">
    <property type="entry name" value="MDMPI_metal-binding"/>
</dbReference>
<name>A0ABV2XJT2_9NOCA</name>
<dbReference type="GO" id="GO:0016853">
    <property type="term" value="F:isomerase activity"/>
    <property type="evidence" value="ECO:0007669"/>
    <property type="project" value="UniProtKB-KW"/>
</dbReference>
<dbReference type="EMBL" id="JBEYBR010000120">
    <property type="protein sequence ID" value="MEU2126169.1"/>
    <property type="molecule type" value="Genomic_DNA"/>
</dbReference>
<dbReference type="RefSeq" id="WP_063022590.1">
    <property type="nucleotide sequence ID" value="NZ_JBEYBM010000002.1"/>
</dbReference>
<dbReference type="InterPro" id="IPR017517">
    <property type="entry name" value="Maleyloyr_isom"/>
</dbReference>
<evidence type="ECO:0000259" key="1">
    <source>
        <dbReference type="Pfam" id="PF11716"/>
    </source>
</evidence>
<proteinExistence type="predicted"/>
<comment type="caution">
    <text evidence="2">The sequence shown here is derived from an EMBL/GenBank/DDBJ whole genome shotgun (WGS) entry which is preliminary data.</text>
</comment>
<reference evidence="2 3" key="1">
    <citation type="submission" date="2024-06" db="EMBL/GenBank/DDBJ databases">
        <title>The Natural Products Discovery Center: Release of the First 8490 Sequenced Strains for Exploring Actinobacteria Biosynthetic Diversity.</title>
        <authorList>
            <person name="Kalkreuter E."/>
            <person name="Kautsar S.A."/>
            <person name="Yang D."/>
            <person name="Bader C.D."/>
            <person name="Teijaro C.N."/>
            <person name="Fluegel L."/>
            <person name="Davis C.M."/>
            <person name="Simpson J.R."/>
            <person name="Lauterbach L."/>
            <person name="Steele A.D."/>
            <person name="Gui C."/>
            <person name="Meng S."/>
            <person name="Li G."/>
            <person name="Viehrig K."/>
            <person name="Ye F."/>
            <person name="Su P."/>
            <person name="Kiefer A.F."/>
            <person name="Nichols A."/>
            <person name="Cepeda A.J."/>
            <person name="Yan W."/>
            <person name="Fan B."/>
            <person name="Jiang Y."/>
            <person name="Adhikari A."/>
            <person name="Zheng C.-J."/>
            <person name="Schuster L."/>
            <person name="Cowan T.M."/>
            <person name="Smanski M.J."/>
            <person name="Chevrette M.G."/>
            <person name="De Carvalho L.P.S."/>
            <person name="Shen B."/>
        </authorList>
    </citation>
    <scope>NUCLEOTIDE SEQUENCE [LARGE SCALE GENOMIC DNA]</scope>
    <source>
        <strain evidence="2 3">NPDC019434</strain>
    </source>
</reference>
<dbReference type="SUPFAM" id="SSF109854">
    <property type="entry name" value="DinB/YfiT-like putative metalloenzymes"/>
    <property type="match status" value="1"/>
</dbReference>
<dbReference type="NCBIfam" id="TIGR03083">
    <property type="entry name" value="maleylpyruvate isomerase family mycothiol-dependent enzyme"/>
    <property type="match status" value="1"/>
</dbReference>
<protein>
    <submittedName>
        <fullName evidence="2">Maleylpyruvate isomerase family mycothiol-dependent enzyme</fullName>
    </submittedName>
</protein>
<evidence type="ECO:0000313" key="2">
    <source>
        <dbReference type="EMBL" id="MEU2126169.1"/>
    </source>
</evidence>
<evidence type="ECO:0000313" key="3">
    <source>
        <dbReference type="Proteomes" id="UP001550535"/>
    </source>
</evidence>
<gene>
    <name evidence="2" type="ORF">ABZ507_30590</name>
</gene>
<dbReference type="Pfam" id="PF11716">
    <property type="entry name" value="MDMPI_N"/>
    <property type="match status" value="1"/>
</dbReference>
<organism evidence="2 3">
    <name type="scientific">Nocardia niwae</name>
    <dbReference type="NCBI Taxonomy" id="626084"/>
    <lineage>
        <taxon>Bacteria</taxon>
        <taxon>Bacillati</taxon>
        <taxon>Actinomycetota</taxon>
        <taxon>Actinomycetes</taxon>
        <taxon>Mycobacteriales</taxon>
        <taxon>Nocardiaceae</taxon>
        <taxon>Nocardia</taxon>
    </lineage>
</organism>
<accession>A0ABV2XJT2</accession>
<dbReference type="Gene3D" id="1.20.120.450">
    <property type="entry name" value="dinb family like domain"/>
    <property type="match status" value="1"/>
</dbReference>
<feature type="domain" description="Mycothiol-dependent maleylpyruvate isomerase metal-binding" evidence="1">
    <location>
        <begin position="11"/>
        <end position="129"/>
    </location>
</feature>
<sequence>MDLDKITMWTRAERLAIADFLDDLDDQEWTTQSLCQGWTVHDVLAHLTLSNRVTLGATVAGILRARGDWNRMTERMACDRARRYSPAVLIAQLREGAGWTRRAPGAGPLDPLVDTMIHGQDIARPLGRRHLVPVEQAVVGLEHVLRSRFYGSQQRLRGLRLVATDAEWSSGTGTTEISGPLSDLLLVATGRTAGLAGLTGTGVARLTMALQLAH</sequence>
<dbReference type="Proteomes" id="UP001550535">
    <property type="component" value="Unassembled WGS sequence"/>
</dbReference>
<dbReference type="InterPro" id="IPR034660">
    <property type="entry name" value="DinB/YfiT-like"/>
</dbReference>